<dbReference type="OrthoDB" id="9815654at2"/>
<evidence type="ECO:0000313" key="5">
    <source>
        <dbReference type="EMBL" id="PSJ58939.1"/>
    </source>
</evidence>
<dbReference type="RefSeq" id="WP_106725472.1">
    <property type="nucleotide sequence ID" value="NZ_PXYL01000009.1"/>
</dbReference>
<dbReference type="GO" id="GO:0003677">
    <property type="term" value="F:DNA binding"/>
    <property type="evidence" value="ECO:0007669"/>
    <property type="project" value="UniProtKB-KW"/>
</dbReference>
<name>A0A2P7S8X1_9HYPH</name>
<dbReference type="Gene3D" id="1.20.120.530">
    <property type="entry name" value="GntR ligand-binding domain-like"/>
    <property type="match status" value="1"/>
</dbReference>
<dbReference type="SMART" id="SM00895">
    <property type="entry name" value="FCD"/>
    <property type="match status" value="1"/>
</dbReference>
<dbReference type="InterPro" id="IPR008920">
    <property type="entry name" value="TF_FadR/GntR_C"/>
</dbReference>
<dbReference type="InterPro" id="IPR036388">
    <property type="entry name" value="WH-like_DNA-bd_sf"/>
</dbReference>
<dbReference type="AlphaFoldDB" id="A0A2P7S8X1"/>
<dbReference type="EMBL" id="PXYL01000009">
    <property type="protein sequence ID" value="PSJ58939.1"/>
    <property type="molecule type" value="Genomic_DNA"/>
</dbReference>
<reference evidence="5 6" key="1">
    <citation type="submission" date="2018-03" db="EMBL/GenBank/DDBJ databases">
        <title>The draft genome of Mesorhizobium soli JCM 19897.</title>
        <authorList>
            <person name="Li L."/>
            <person name="Liu L."/>
            <person name="Liang L."/>
            <person name="Wang T."/>
            <person name="Zhang X."/>
        </authorList>
    </citation>
    <scope>NUCLEOTIDE SEQUENCE [LARGE SCALE GENOMIC DNA]</scope>
    <source>
        <strain evidence="5 6">JCM 19897</strain>
    </source>
</reference>
<accession>A0A2P7S8X1</accession>
<keyword evidence="6" id="KW-1185">Reference proteome</keyword>
<dbReference type="InterPro" id="IPR036390">
    <property type="entry name" value="WH_DNA-bd_sf"/>
</dbReference>
<evidence type="ECO:0000256" key="2">
    <source>
        <dbReference type="ARBA" id="ARBA00023125"/>
    </source>
</evidence>
<feature type="domain" description="HTH gntR-type" evidence="4">
    <location>
        <begin position="15"/>
        <end position="84"/>
    </location>
</feature>
<dbReference type="GO" id="GO:0003700">
    <property type="term" value="F:DNA-binding transcription factor activity"/>
    <property type="evidence" value="ECO:0007669"/>
    <property type="project" value="InterPro"/>
</dbReference>
<dbReference type="InterPro" id="IPR000524">
    <property type="entry name" value="Tscrpt_reg_HTH_GntR"/>
</dbReference>
<organism evidence="5 6">
    <name type="scientific">Pseudaminobacter soli</name>
    <name type="common">ex Li et al. 2025</name>
    <dbReference type="NCBI Taxonomy" id="1295366"/>
    <lineage>
        <taxon>Bacteria</taxon>
        <taxon>Pseudomonadati</taxon>
        <taxon>Pseudomonadota</taxon>
        <taxon>Alphaproteobacteria</taxon>
        <taxon>Hyphomicrobiales</taxon>
        <taxon>Phyllobacteriaceae</taxon>
        <taxon>Pseudaminobacter</taxon>
    </lineage>
</organism>
<keyword evidence="1" id="KW-0805">Transcription regulation</keyword>
<comment type="caution">
    <text evidence="5">The sequence shown here is derived from an EMBL/GenBank/DDBJ whole genome shotgun (WGS) entry which is preliminary data.</text>
</comment>
<dbReference type="InterPro" id="IPR011711">
    <property type="entry name" value="GntR_C"/>
</dbReference>
<protein>
    <submittedName>
        <fullName evidence="5">GntR family transcriptional regulator</fullName>
    </submittedName>
</protein>
<dbReference type="PANTHER" id="PTHR43537:SF39">
    <property type="entry name" value="HTH-TYPE TRANSCRIPTIONAL REGULATOR MCBR"/>
    <property type="match status" value="1"/>
</dbReference>
<gene>
    <name evidence="5" type="ORF">C7I85_18470</name>
</gene>
<sequence>MLDERKQVYKSLVQDTLNEQIYRQLKEKLITGEFRPGDRLVLRQLSATLGTSPVPVRDALQKLESIGALRLERTFYVPNLTPEELAEIRDIRVALEGLSAERAAQHSTPESMGPLTAHFNALAKAANNNDASMFLRANARFHLEIARMANSPILYDMIEPLWLRMGPSVRMAKAQPGRLKEAIPPHEDALHAIAAHDGAGARAAVLQDIVGCFGILAHTDDDPG</sequence>
<dbReference type="Pfam" id="PF00392">
    <property type="entry name" value="GntR"/>
    <property type="match status" value="1"/>
</dbReference>
<dbReference type="Proteomes" id="UP000240653">
    <property type="component" value="Unassembled WGS sequence"/>
</dbReference>
<proteinExistence type="predicted"/>
<dbReference type="Pfam" id="PF07729">
    <property type="entry name" value="FCD"/>
    <property type="match status" value="1"/>
</dbReference>
<keyword evidence="3" id="KW-0804">Transcription</keyword>
<keyword evidence="2" id="KW-0238">DNA-binding</keyword>
<evidence type="ECO:0000259" key="4">
    <source>
        <dbReference type="PROSITE" id="PS50949"/>
    </source>
</evidence>
<evidence type="ECO:0000313" key="6">
    <source>
        <dbReference type="Proteomes" id="UP000240653"/>
    </source>
</evidence>
<dbReference type="PROSITE" id="PS50949">
    <property type="entry name" value="HTH_GNTR"/>
    <property type="match status" value="1"/>
</dbReference>
<dbReference type="SUPFAM" id="SSF46785">
    <property type="entry name" value="Winged helix' DNA-binding domain"/>
    <property type="match status" value="1"/>
</dbReference>
<dbReference type="SUPFAM" id="SSF48008">
    <property type="entry name" value="GntR ligand-binding domain-like"/>
    <property type="match status" value="1"/>
</dbReference>
<dbReference type="PANTHER" id="PTHR43537">
    <property type="entry name" value="TRANSCRIPTIONAL REGULATOR, GNTR FAMILY"/>
    <property type="match status" value="1"/>
</dbReference>
<evidence type="ECO:0000256" key="3">
    <source>
        <dbReference type="ARBA" id="ARBA00023163"/>
    </source>
</evidence>
<dbReference type="SMART" id="SM00345">
    <property type="entry name" value="HTH_GNTR"/>
    <property type="match status" value="1"/>
</dbReference>
<evidence type="ECO:0000256" key="1">
    <source>
        <dbReference type="ARBA" id="ARBA00023015"/>
    </source>
</evidence>
<dbReference type="Gene3D" id="1.10.10.10">
    <property type="entry name" value="Winged helix-like DNA-binding domain superfamily/Winged helix DNA-binding domain"/>
    <property type="match status" value="1"/>
</dbReference>